<dbReference type="PROSITE" id="PS50174">
    <property type="entry name" value="G_PATCH"/>
    <property type="match status" value="1"/>
</dbReference>
<evidence type="ECO:0000313" key="9">
    <source>
        <dbReference type="EMBL" id="KAJ8404291.1"/>
    </source>
</evidence>
<dbReference type="PANTHER" id="PTHR17614:SF11">
    <property type="entry name" value="G PATCH DOMAIN-CONTAINING PROTEIN 8"/>
    <property type="match status" value="1"/>
</dbReference>
<dbReference type="PROSITE" id="PS00028">
    <property type="entry name" value="ZINC_FINGER_C2H2_1"/>
    <property type="match status" value="1"/>
</dbReference>
<accession>A0AAD7WP64</accession>
<feature type="compositionally biased region" description="Basic and acidic residues" evidence="6">
    <location>
        <begin position="688"/>
        <end position="709"/>
    </location>
</feature>
<evidence type="ECO:0000256" key="5">
    <source>
        <dbReference type="SAM" id="Coils"/>
    </source>
</evidence>
<name>A0AAD7WP64_9TELE</name>
<feature type="coiled-coil region" evidence="5">
    <location>
        <begin position="92"/>
        <end position="122"/>
    </location>
</feature>
<dbReference type="PANTHER" id="PTHR17614">
    <property type="entry name" value="ZINC FINGER-CONTAINING"/>
    <property type="match status" value="1"/>
</dbReference>
<feature type="region of interest" description="Disordered" evidence="6">
    <location>
        <begin position="319"/>
        <end position="374"/>
    </location>
</feature>
<dbReference type="EMBL" id="JAINUG010000054">
    <property type="protein sequence ID" value="KAJ8404291.1"/>
    <property type="molecule type" value="Genomic_DNA"/>
</dbReference>
<sequence length="748" mass="80739">MADRFSRFNEDRDFQGGNHFDQYEEAHLELEQASLDKPIESDNIGHRLLQKHGWKLGQGLGKSMQGRIDPVPIILKYDVMGMGRMEMELDYAEDATEKRRVLEVEKEDTEELRQKYKDFAEKEKAIAKALEELRANFYCELCDKQYQKHQEFDNHINSYDHAHKQRLKELKQREFARNVSSRSRRDERKQEKMLRRLHELAEQRKQPCRAPGSGPMFKPTTVAVDEDSAEEGASNLEGVPMATDCASGEGSSGEDKAASPKQTPMISFTLGKRSSSPAPTAAAAAAAALIPKVSVSFSFAKKTPVKLETVAAVFADQAEEAQGEEEEEQEEEKEKEKGVEEEAVVAVAAPTAESPRQVDDEEEQSQTDEGSSLASTLTKLKMMMNREEGCSGLEPEYYHYMPPAHCRVKPHFQFLLFMKASDQTGEEADKGATAAAEKGKTATEKVMETNEKGPVATEKAGAGTEKAGSGTEKAGSGTEKPGSGTEKPGSGTEKPGSGTEKVGSGTEKVAVTTGKVAVVSAKKKQPKAVTGNPEKQPDKAPKSQAADSPTPAPVAVAPTVKTEDGIKGSPEPSAPPPARATADCSQQGATATPEPNTGPRVPSGPFFPVLSKDESTTLQWPSELLEFTRAQPSLSYSCNPLYFDFKRSRNKGAGAGRPAKPGVESVEGPKAAEAPTTSGGVEPQGPKADGKDSPSVKEECTEGAKDDQKLQNSGSGGKKKKKKKKHKKSGKNSKRKGAEKGPAEGEAK</sequence>
<keyword evidence="1" id="KW-0479">Metal-binding</keyword>
<feature type="region of interest" description="Disordered" evidence="6">
    <location>
        <begin position="225"/>
        <end position="261"/>
    </location>
</feature>
<proteinExistence type="predicted"/>
<dbReference type="GO" id="GO:0005634">
    <property type="term" value="C:nucleus"/>
    <property type="evidence" value="ECO:0007669"/>
    <property type="project" value="TreeGrafter"/>
</dbReference>
<evidence type="ECO:0000256" key="2">
    <source>
        <dbReference type="ARBA" id="ARBA00022771"/>
    </source>
</evidence>
<dbReference type="InterPro" id="IPR036236">
    <property type="entry name" value="Znf_C2H2_sf"/>
</dbReference>
<feature type="compositionally biased region" description="Acidic residues" evidence="6">
    <location>
        <begin position="319"/>
        <end position="331"/>
    </location>
</feature>
<keyword evidence="2 4" id="KW-0863">Zinc-finger</keyword>
<feature type="compositionally biased region" description="Polar residues" evidence="6">
    <location>
        <begin position="583"/>
        <end position="595"/>
    </location>
</feature>
<evidence type="ECO:0000259" key="7">
    <source>
        <dbReference type="PROSITE" id="PS50157"/>
    </source>
</evidence>
<keyword evidence="10" id="KW-1185">Reference proteome</keyword>
<dbReference type="InterPro" id="IPR013087">
    <property type="entry name" value="Znf_C2H2_type"/>
</dbReference>
<evidence type="ECO:0000256" key="1">
    <source>
        <dbReference type="ARBA" id="ARBA00022723"/>
    </source>
</evidence>
<evidence type="ECO:0000256" key="6">
    <source>
        <dbReference type="SAM" id="MobiDB-lite"/>
    </source>
</evidence>
<feature type="domain" description="G-patch" evidence="8">
    <location>
        <begin position="41"/>
        <end position="87"/>
    </location>
</feature>
<evidence type="ECO:0000259" key="8">
    <source>
        <dbReference type="PROSITE" id="PS50174"/>
    </source>
</evidence>
<evidence type="ECO:0000313" key="10">
    <source>
        <dbReference type="Proteomes" id="UP001221898"/>
    </source>
</evidence>
<comment type="caution">
    <text evidence="9">The sequence shown here is derived from an EMBL/GenBank/DDBJ whole genome shotgun (WGS) entry which is preliminary data.</text>
</comment>
<dbReference type="GO" id="GO:0003676">
    <property type="term" value="F:nucleic acid binding"/>
    <property type="evidence" value="ECO:0007669"/>
    <property type="project" value="InterPro"/>
</dbReference>
<feature type="domain" description="C2H2-type" evidence="7">
    <location>
        <begin position="137"/>
        <end position="166"/>
    </location>
</feature>
<dbReference type="GO" id="GO:0008270">
    <property type="term" value="F:zinc ion binding"/>
    <property type="evidence" value="ECO:0007669"/>
    <property type="project" value="UniProtKB-KW"/>
</dbReference>
<feature type="compositionally biased region" description="Basic and acidic residues" evidence="6">
    <location>
        <begin position="437"/>
        <end position="451"/>
    </location>
</feature>
<dbReference type="AlphaFoldDB" id="A0AAD7WP64"/>
<dbReference type="InterPro" id="IPR022755">
    <property type="entry name" value="Znf_C2H2_jaz"/>
</dbReference>
<dbReference type="Proteomes" id="UP001221898">
    <property type="component" value="Unassembled WGS sequence"/>
</dbReference>
<dbReference type="SMART" id="SM00443">
    <property type="entry name" value="G_patch"/>
    <property type="match status" value="1"/>
</dbReference>
<organism evidence="9 10">
    <name type="scientific">Aldrovandia affinis</name>
    <dbReference type="NCBI Taxonomy" id="143900"/>
    <lineage>
        <taxon>Eukaryota</taxon>
        <taxon>Metazoa</taxon>
        <taxon>Chordata</taxon>
        <taxon>Craniata</taxon>
        <taxon>Vertebrata</taxon>
        <taxon>Euteleostomi</taxon>
        <taxon>Actinopterygii</taxon>
        <taxon>Neopterygii</taxon>
        <taxon>Teleostei</taxon>
        <taxon>Notacanthiformes</taxon>
        <taxon>Halosauridae</taxon>
        <taxon>Aldrovandia</taxon>
    </lineage>
</organism>
<dbReference type="InterPro" id="IPR000467">
    <property type="entry name" value="G_patch_dom"/>
</dbReference>
<keyword evidence="5" id="KW-0175">Coiled coil</keyword>
<feature type="region of interest" description="Disordered" evidence="6">
    <location>
        <begin position="428"/>
        <end position="616"/>
    </location>
</feature>
<evidence type="ECO:0000256" key="3">
    <source>
        <dbReference type="ARBA" id="ARBA00022833"/>
    </source>
</evidence>
<feature type="compositionally biased region" description="Basic and acidic residues" evidence="6">
    <location>
        <begin position="736"/>
        <end position="748"/>
    </location>
</feature>
<protein>
    <recommendedName>
        <fullName evidence="11">G patch domain containing 8</fullName>
    </recommendedName>
</protein>
<evidence type="ECO:0008006" key="11">
    <source>
        <dbReference type="Google" id="ProtNLM"/>
    </source>
</evidence>
<dbReference type="Pfam" id="PF12171">
    <property type="entry name" value="zf-C2H2_jaz"/>
    <property type="match status" value="1"/>
</dbReference>
<dbReference type="Pfam" id="PF01585">
    <property type="entry name" value="G-patch"/>
    <property type="match status" value="1"/>
</dbReference>
<evidence type="ECO:0000256" key="4">
    <source>
        <dbReference type="PROSITE-ProRule" id="PRU00042"/>
    </source>
</evidence>
<dbReference type="InterPro" id="IPR052445">
    <property type="entry name" value="ZnF-G_patch_domain"/>
</dbReference>
<reference evidence="9" key="1">
    <citation type="journal article" date="2023" name="Science">
        <title>Genome structures resolve the early diversification of teleost fishes.</title>
        <authorList>
            <person name="Parey E."/>
            <person name="Louis A."/>
            <person name="Montfort J."/>
            <person name="Bouchez O."/>
            <person name="Roques C."/>
            <person name="Iampietro C."/>
            <person name="Lluch J."/>
            <person name="Castinel A."/>
            <person name="Donnadieu C."/>
            <person name="Desvignes T."/>
            <person name="Floi Bucao C."/>
            <person name="Jouanno E."/>
            <person name="Wen M."/>
            <person name="Mejri S."/>
            <person name="Dirks R."/>
            <person name="Jansen H."/>
            <person name="Henkel C."/>
            <person name="Chen W.J."/>
            <person name="Zahm M."/>
            <person name="Cabau C."/>
            <person name="Klopp C."/>
            <person name="Thompson A.W."/>
            <person name="Robinson-Rechavi M."/>
            <person name="Braasch I."/>
            <person name="Lecointre G."/>
            <person name="Bobe J."/>
            <person name="Postlethwait J.H."/>
            <person name="Berthelot C."/>
            <person name="Roest Crollius H."/>
            <person name="Guiguen Y."/>
        </authorList>
    </citation>
    <scope>NUCLEOTIDE SEQUENCE</scope>
    <source>
        <strain evidence="9">NC1722</strain>
    </source>
</reference>
<feature type="compositionally biased region" description="Low complexity" evidence="6">
    <location>
        <begin position="508"/>
        <end position="520"/>
    </location>
</feature>
<gene>
    <name evidence="9" type="ORF">AAFF_G00340640</name>
</gene>
<keyword evidence="3" id="KW-0862">Zinc</keyword>
<dbReference type="PROSITE" id="PS50157">
    <property type="entry name" value="ZINC_FINGER_C2H2_2"/>
    <property type="match status" value="1"/>
</dbReference>
<dbReference type="SUPFAM" id="SSF57667">
    <property type="entry name" value="beta-beta-alpha zinc fingers"/>
    <property type="match status" value="1"/>
</dbReference>
<dbReference type="Gene3D" id="3.30.160.60">
    <property type="entry name" value="Classic Zinc Finger"/>
    <property type="match status" value="1"/>
</dbReference>
<feature type="region of interest" description="Disordered" evidence="6">
    <location>
        <begin position="646"/>
        <end position="748"/>
    </location>
</feature>
<feature type="compositionally biased region" description="Basic residues" evidence="6">
    <location>
        <begin position="717"/>
        <end position="735"/>
    </location>
</feature>